<evidence type="ECO:0000256" key="3">
    <source>
        <dbReference type="SAM" id="Phobius"/>
    </source>
</evidence>
<dbReference type="InterPro" id="IPR004089">
    <property type="entry name" value="MCPsignal_dom"/>
</dbReference>
<feature type="transmembrane region" description="Helical" evidence="3">
    <location>
        <begin position="63"/>
        <end position="85"/>
    </location>
</feature>
<feature type="transmembrane region" description="Helical" evidence="3">
    <location>
        <begin position="113"/>
        <end position="135"/>
    </location>
</feature>
<accession>A0ABU0I5C8</accession>
<feature type="transmembrane region" description="Helical" evidence="3">
    <location>
        <begin position="12"/>
        <end position="33"/>
    </location>
</feature>
<comment type="caution">
    <text evidence="5">The sequence shown here is derived from an EMBL/GenBank/DDBJ whole genome shotgun (WGS) entry which is preliminary data.</text>
</comment>
<dbReference type="Proteomes" id="UP001231124">
    <property type="component" value="Unassembled WGS sequence"/>
</dbReference>
<gene>
    <name evidence="5" type="ORF">QO012_003341</name>
</gene>
<evidence type="ECO:0000313" key="5">
    <source>
        <dbReference type="EMBL" id="MDQ0448829.1"/>
    </source>
</evidence>
<feature type="domain" description="Methyl-accepting transducer" evidence="4">
    <location>
        <begin position="232"/>
        <end position="468"/>
    </location>
</feature>
<dbReference type="RefSeq" id="WP_238201907.1">
    <property type="nucleotide sequence ID" value="NZ_BPQE01000006.1"/>
</dbReference>
<evidence type="ECO:0000259" key="4">
    <source>
        <dbReference type="PROSITE" id="PS50111"/>
    </source>
</evidence>
<dbReference type="SUPFAM" id="SSF58104">
    <property type="entry name" value="Methyl-accepting chemotaxis protein (MCP) signaling domain"/>
    <property type="match status" value="1"/>
</dbReference>
<keyword evidence="3" id="KW-1133">Transmembrane helix</keyword>
<evidence type="ECO:0000256" key="2">
    <source>
        <dbReference type="PROSITE-ProRule" id="PRU00284"/>
    </source>
</evidence>
<dbReference type="PANTHER" id="PTHR32089:SF112">
    <property type="entry name" value="LYSOZYME-LIKE PROTEIN-RELATED"/>
    <property type="match status" value="1"/>
</dbReference>
<dbReference type="PROSITE" id="PS50111">
    <property type="entry name" value="CHEMOTAXIS_TRANSDUC_2"/>
    <property type="match status" value="1"/>
</dbReference>
<dbReference type="PANTHER" id="PTHR32089">
    <property type="entry name" value="METHYL-ACCEPTING CHEMOTAXIS PROTEIN MCPB"/>
    <property type="match status" value="1"/>
</dbReference>
<evidence type="ECO:0000313" key="6">
    <source>
        <dbReference type="Proteomes" id="UP001231124"/>
    </source>
</evidence>
<reference evidence="5 6" key="1">
    <citation type="submission" date="2023-07" db="EMBL/GenBank/DDBJ databases">
        <title>Genomic Encyclopedia of Type Strains, Phase IV (KMG-IV): sequencing the most valuable type-strain genomes for metagenomic binning, comparative biology and taxonomic classification.</title>
        <authorList>
            <person name="Goeker M."/>
        </authorList>
    </citation>
    <scope>NUCLEOTIDE SEQUENCE [LARGE SCALE GENOMIC DNA]</scope>
    <source>
        <strain evidence="5 6">DSM 19013</strain>
    </source>
</reference>
<dbReference type="EMBL" id="JAUSVP010000010">
    <property type="protein sequence ID" value="MDQ0448829.1"/>
    <property type="molecule type" value="Genomic_DNA"/>
</dbReference>
<dbReference type="Pfam" id="PF00015">
    <property type="entry name" value="MCPsignal"/>
    <property type="match status" value="1"/>
</dbReference>
<proteinExistence type="predicted"/>
<evidence type="ECO:0000256" key="1">
    <source>
        <dbReference type="ARBA" id="ARBA00023224"/>
    </source>
</evidence>
<keyword evidence="3" id="KW-0812">Transmembrane</keyword>
<organism evidence="5 6">
    <name type="scientific">Methylobacterium aerolatum</name>
    <dbReference type="NCBI Taxonomy" id="418708"/>
    <lineage>
        <taxon>Bacteria</taxon>
        <taxon>Pseudomonadati</taxon>
        <taxon>Pseudomonadota</taxon>
        <taxon>Alphaproteobacteria</taxon>
        <taxon>Hyphomicrobiales</taxon>
        <taxon>Methylobacteriaceae</taxon>
        <taxon>Methylobacterium</taxon>
    </lineage>
</organism>
<keyword evidence="3" id="KW-0472">Membrane</keyword>
<keyword evidence="1 2" id="KW-0807">Transducer</keyword>
<feature type="transmembrane region" description="Helical" evidence="3">
    <location>
        <begin position="39"/>
        <end position="56"/>
    </location>
</feature>
<feature type="transmembrane region" description="Helical" evidence="3">
    <location>
        <begin position="147"/>
        <end position="169"/>
    </location>
</feature>
<dbReference type="Gene3D" id="1.10.287.950">
    <property type="entry name" value="Methyl-accepting chemotaxis protein"/>
    <property type="match status" value="1"/>
</dbReference>
<protein>
    <submittedName>
        <fullName evidence="5">Methyl-accepting chemotaxis protein</fullName>
    </submittedName>
</protein>
<keyword evidence="6" id="KW-1185">Reference proteome</keyword>
<name>A0ABU0I5C8_9HYPH</name>
<dbReference type="SMART" id="SM00283">
    <property type="entry name" value="MA"/>
    <property type="match status" value="1"/>
</dbReference>
<sequence length="488" mass="50545">MTDLDQLRTSFARLLVVLLWIHVPVTGAIAYYANNDFSAGPPLAALALASLATVSWMRDPIGLATRLVTGAALTGMAATMLTALIDHPWQVDMHMYFFACLAVLVGWCDWRVIFLAAGVTAIHHLAFGLVLPLLIFPGASGASVARVVLHAVIVLIETGVLTWVSWTVARAFEHLRLSAGELQARLDRTRTLEAEAELARSQTEERRRAAMIEIAEGFEAAVGGIVSLVSSSATELQATARQMSETAAETATQSTTVSAAAEEASSNVSTVAAAAEELGSSVQEIGRQVQGSAALAQAAVGEAAQTGHLVQALKSTSTKIGEMVGLISGIASQTNLLALNATIEAARAGAAGKGFAVVATEVKALAEQTARATQEIASQIGEIQGVTDQAVSAIGGITHRIREIDTVATCIAAAVEEQAAATQEIVRNVSQAAIGTSEVTGTIAGVAQASEETGAAASQVLSAASELSRQSERLNAEVTRFLATVRAA</sequence>